<dbReference type="InterPro" id="IPR030677">
    <property type="entry name" value="Nnr"/>
</dbReference>
<feature type="binding site" evidence="17">
    <location>
        <position position="428"/>
    </location>
    <ligand>
        <name>(6S)-NADPHX</name>
        <dbReference type="ChEBI" id="CHEBI:64076"/>
    </ligand>
</feature>
<feature type="binding site" evidence="17">
    <location>
        <position position="363"/>
    </location>
    <ligand>
        <name>(6S)-NADPHX</name>
        <dbReference type="ChEBI" id="CHEBI:64076"/>
    </ligand>
</feature>
<dbReference type="SUPFAM" id="SSF53613">
    <property type="entry name" value="Ribokinase-like"/>
    <property type="match status" value="1"/>
</dbReference>
<dbReference type="PANTHER" id="PTHR12592:SF0">
    <property type="entry name" value="ATP-DEPENDENT (S)-NAD(P)H-HYDRATE DEHYDRATASE"/>
    <property type="match status" value="1"/>
</dbReference>
<feature type="binding site" evidence="18">
    <location>
        <position position="159"/>
    </location>
    <ligand>
        <name>K(+)</name>
        <dbReference type="ChEBI" id="CHEBI:29103"/>
    </ligand>
</feature>
<comment type="similarity">
    <text evidence="4 19">In the C-terminal section; belongs to the NnrD/CARKD family.</text>
</comment>
<keyword evidence="8 17" id="KW-0521">NADP</keyword>
<keyword evidence="23" id="KW-1185">Reference proteome</keyword>
<feature type="binding site" evidence="17">
    <location>
        <position position="313"/>
    </location>
    <ligand>
        <name>(6S)-NADPHX</name>
        <dbReference type="ChEBI" id="CHEBI:64076"/>
    </ligand>
</feature>
<dbReference type="InterPro" id="IPR029056">
    <property type="entry name" value="Ribokinase-like"/>
</dbReference>
<evidence type="ECO:0000256" key="9">
    <source>
        <dbReference type="ARBA" id="ARBA00022958"/>
    </source>
</evidence>
<evidence type="ECO:0000256" key="8">
    <source>
        <dbReference type="ARBA" id="ARBA00022857"/>
    </source>
</evidence>
<keyword evidence="6 17" id="KW-0547">Nucleotide-binding</keyword>
<feature type="binding site" evidence="18">
    <location>
        <position position="123"/>
    </location>
    <ligand>
        <name>K(+)</name>
        <dbReference type="ChEBI" id="CHEBI:29103"/>
    </ligand>
</feature>
<evidence type="ECO:0000256" key="16">
    <source>
        <dbReference type="ARBA" id="ARBA00049209"/>
    </source>
</evidence>
<dbReference type="GO" id="GO:0110051">
    <property type="term" value="P:metabolite repair"/>
    <property type="evidence" value="ECO:0007669"/>
    <property type="project" value="TreeGrafter"/>
</dbReference>
<dbReference type="EC" id="5.1.99.6" evidence="19"/>
<comment type="catalytic activity">
    <reaction evidence="1 18 19">
        <text>(6R)-NADHX = (6S)-NADHX</text>
        <dbReference type="Rhea" id="RHEA:32215"/>
        <dbReference type="ChEBI" id="CHEBI:64074"/>
        <dbReference type="ChEBI" id="CHEBI:64075"/>
        <dbReference type="EC" id="5.1.99.6"/>
    </reaction>
</comment>
<feature type="binding site" evidence="18">
    <location>
        <position position="156"/>
    </location>
    <ligand>
        <name>(6S)-NADPHX</name>
        <dbReference type="ChEBI" id="CHEBI:64076"/>
    </ligand>
</feature>
<organism evidence="22 23">
    <name type="scientific">Algoriphagus locisalis</name>
    <dbReference type="NCBI Taxonomy" id="305507"/>
    <lineage>
        <taxon>Bacteria</taxon>
        <taxon>Pseudomonadati</taxon>
        <taxon>Bacteroidota</taxon>
        <taxon>Cytophagia</taxon>
        <taxon>Cytophagales</taxon>
        <taxon>Cyclobacteriaceae</taxon>
        <taxon>Algoriphagus</taxon>
    </lineage>
</organism>
<comment type="similarity">
    <text evidence="3 19">In the N-terminal section; belongs to the NnrE/AIBP family.</text>
</comment>
<dbReference type="NCBIfam" id="TIGR00197">
    <property type="entry name" value="yjeF_nterm"/>
    <property type="match status" value="1"/>
</dbReference>
<dbReference type="SUPFAM" id="SSF64153">
    <property type="entry name" value="YjeF N-terminal domain-like"/>
    <property type="match status" value="1"/>
</dbReference>
<dbReference type="Gene3D" id="3.40.1190.20">
    <property type="match status" value="1"/>
</dbReference>
<evidence type="ECO:0000256" key="1">
    <source>
        <dbReference type="ARBA" id="ARBA00000013"/>
    </source>
</evidence>
<dbReference type="HAMAP" id="MF_01965">
    <property type="entry name" value="NADHX_dehydratase"/>
    <property type="match status" value="1"/>
</dbReference>
<evidence type="ECO:0000256" key="4">
    <source>
        <dbReference type="ARBA" id="ARBA00009524"/>
    </source>
</evidence>
<dbReference type="EC" id="4.2.1.136" evidence="19"/>
<comment type="function">
    <text evidence="17">Catalyzes the dehydration of the S-form of NAD(P)HX at the expense of ADP, which is converted to AMP. Together with NAD(P)HX epimerase, which catalyzes the epimerization of the S- and R-forms, the enzyme allows the repair of both epimers of NAD(P)HX, a damaged form of NAD(P)H that is a result of enzymatic or heat-dependent hydration.</text>
</comment>
<protein>
    <recommendedName>
        <fullName evidence="19">Bifunctional NAD(P)H-hydrate repair enzyme</fullName>
    </recommendedName>
    <alternativeName>
        <fullName evidence="19">Nicotinamide nucleotide repair protein</fullName>
    </alternativeName>
    <domain>
        <recommendedName>
            <fullName evidence="19">ADP-dependent (S)-NAD(P)H-hydrate dehydratase</fullName>
            <ecNumber evidence="19">4.2.1.136</ecNumber>
        </recommendedName>
        <alternativeName>
            <fullName evidence="19">ADP-dependent NAD(P)HX dehydratase</fullName>
        </alternativeName>
    </domain>
    <domain>
        <recommendedName>
            <fullName evidence="19">NAD(P)H-hydrate epimerase</fullName>
            <ecNumber evidence="19">5.1.99.6</ecNumber>
        </recommendedName>
    </domain>
</protein>
<evidence type="ECO:0000256" key="6">
    <source>
        <dbReference type="ARBA" id="ARBA00022741"/>
    </source>
</evidence>
<comment type="subunit">
    <text evidence="17">Homotetramer.</text>
</comment>
<dbReference type="HAMAP" id="MF_01966">
    <property type="entry name" value="NADHX_epimerase"/>
    <property type="match status" value="1"/>
</dbReference>
<dbReference type="PROSITE" id="PS51385">
    <property type="entry name" value="YJEF_N"/>
    <property type="match status" value="1"/>
</dbReference>
<evidence type="ECO:0000256" key="11">
    <source>
        <dbReference type="ARBA" id="ARBA00023235"/>
    </source>
</evidence>
<evidence type="ECO:0000256" key="19">
    <source>
        <dbReference type="PIRNR" id="PIRNR017184"/>
    </source>
</evidence>
<dbReference type="PIRSF" id="PIRSF017184">
    <property type="entry name" value="Nnr"/>
    <property type="match status" value="1"/>
</dbReference>
<comment type="catalytic activity">
    <reaction evidence="15 17 19">
        <text>(6S)-NADHX + ADP = AMP + phosphate + NADH + H(+)</text>
        <dbReference type="Rhea" id="RHEA:32223"/>
        <dbReference type="ChEBI" id="CHEBI:15378"/>
        <dbReference type="ChEBI" id="CHEBI:43474"/>
        <dbReference type="ChEBI" id="CHEBI:57945"/>
        <dbReference type="ChEBI" id="CHEBI:64074"/>
        <dbReference type="ChEBI" id="CHEBI:456215"/>
        <dbReference type="ChEBI" id="CHEBI:456216"/>
        <dbReference type="EC" id="4.2.1.136"/>
    </reaction>
</comment>
<keyword evidence="13" id="KW-0511">Multifunctional enzyme</keyword>
<dbReference type="STRING" id="305507.SAMN04489724_1491"/>
<dbReference type="Proteomes" id="UP000199673">
    <property type="component" value="Unassembled WGS sequence"/>
</dbReference>
<dbReference type="CDD" id="cd01171">
    <property type="entry name" value="YXKO-related"/>
    <property type="match status" value="1"/>
</dbReference>
<evidence type="ECO:0000256" key="15">
    <source>
        <dbReference type="ARBA" id="ARBA00048238"/>
    </source>
</evidence>
<dbReference type="Gene3D" id="3.40.50.10260">
    <property type="entry name" value="YjeF N-terminal domain"/>
    <property type="match status" value="1"/>
</dbReference>
<dbReference type="InterPro" id="IPR017953">
    <property type="entry name" value="Carbohydrate_kinase_pred_CS"/>
</dbReference>
<evidence type="ECO:0000256" key="17">
    <source>
        <dbReference type="HAMAP-Rule" id="MF_01965"/>
    </source>
</evidence>
<evidence type="ECO:0000256" key="5">
    <source>
        <dbReference type="ARBA" id="ARBA00022723"/>
    </source>
</evidence>
<keyword evidence="5 18" id="KW-0479">Metal-binding</keyword>
<feature type="binding site" evidence="17">
    <location>
        <position position="427"/>
    </location>
    <ligand>
        <name>AMP</name>
        <dbReference type="ChEBI" id="CHEBI:456215"/>
    </ligand>
</feature>
<feature type="binding site" evidence="17">
    <location>
        <position position="257"/>
    </location>
    <ligand>
        <name>(6S)-NADPHX</name>
        <dbReference type="ChEBI" id="CHEBI:64076"/>
    </ligand>
</feature>
<dbReference type="PROSITE" id="PS01050">
    <property type="entry name" value="YJEF_C_2"/>
    <property type="match status" value="1"/>
</dbReference>
<dbReference type="Pfam" id="PF03853">
    <property type="entry name" value="YjeF_N"/>
    <property type="match status" value="1"/>
</dbReference>
<accession>A0A1I6ZVE7</accession>
<dbReference type="NCBIfam" id="TIGR00196">
    <property type="entry name" value="yjeF_cterm"/>
    <property type="match status" value="1"/>
</dbReference>
<feature type="domain" description="YjeF N-terminal" evidence="21">
    <location>
        <begin position="10"/>
        <end position="212"/>
    </location>
</feature>
<reference evidence="23" key="1">
    <citation type="submission" date="2016-10" db="EMBL/GenBank/DDBJ databases">
        <authorList>
            <person name="Varghese N."/>
            <person name="Submissions S."/>
        </authorList>
    </citation>
    <scope>NUCLEOTIDE SEQUENCE [LARGE SCALE GENOMIC DNA]</scope>
    <source>
        <strain evidence="23">DSM 23445</strain>
    </source>
</reference>
<comment type="similarity">
    <text evidence="18">Belongs to the NnrE/AIBP family.</text>
</comment>
<comment type="cofactor">
    <cofactor evidence="18 19">
        <name>K(+)</name>
        <dbReference type="ChEBI" id="CHEBI:29103"/>
    </cofactor>
    <text evidence="18 19">Binds 1 potassium ion per subunit.</text>
</comment>
<feature type="binding site" evidence="18">
    <location>
        <begin position="127"/>
        <end position="133"/>
    </location>
    <ligand>
        <name>(6S)-NADPHX</name>
        <dbReference type="ChEBI" id="CHEBI:64076"/>
    </ligand>
</feature>
<dbReference type="GO" id="GO:0052856">
    <property type="term" value="F:NAD(P)HX epimerase activity"/>
    <property type="evidence" value="ECO:0007669"/>
    <property type="project" value="UniProtKB-UniRule"/>
</dbReference>
<comment type="function">
    <text evidence="18">Catalyzes the epimerization of the S- and R-forms of NAD(P)HX, a damaged form of NAD(P)H that is a result of enzymatic or heat-dependent hydration. This is a prerequisite for the S-specific NAD(P)H-hydrate dehydratase to allow the repair of both epimers of NAD(P)HX.</text>
</comment>
<keyword evidence="9 18" id="KW-0630">Potassium</keyword>
<dbReference type="PROSITE" id="PS51383">
    <property type="entry name" value="YJEF_C_3"/>
    <property type="match status" value="1"/>
</dbReference>
<dbReference type="AlphaFoldDB" id="A0A1I6ZVE7"/>
<dbReference type="InterPro" id="IPR004443">
    <property type="entry name" value="YjeF_N_dom"/>
</dbReference>
<dbReference type="InterPro" id="IPR000631">
    <property type="entry name" value="CARKD"/>
</dbReference>
<name>A0A1I6ZVE7_9BACT</name>
<comment type="cofactor">
    <cofactor evidence="17">
        <name>Mg(2+)</name>
        <dbReference type="ChEBI" id="CHEBI:18420"/>
    </cofactor>
</comment>
<evidence type="ECO:0000313" key="22">
    <source>
        <dbReference type="EMBL" id="SFT66644.1"/>
    </source>
</evidence>
<evidence type="ECO:0000256" key="18">
    <source>
        <dbReference type="HAMAP-Rule" id="MF_01966"/>
    </source>
</evidence>
<evidence type="ECO:0000256" key="7">
    <source>
        <dbReference type="ARBA" id="ARBA00022840"/>
    </source>
</evidence>
<comment type="function">
    <text evidence="14 19">Bifunctional enzyme that catalyzes the epimerization of the S- and R-forms of NAD(P)HX and the dehydration of the S-form of NAD(P)HX at the expense of ADP, which is converted to AMP. This allows the repair of both epimers of NAD(P)HX, a damaged form of NAD(P)H that is a result of enzymatic or heat-dependent hydration.</text>
</comment>
<evidence type="ECO:0000259" key="20">
    <source>
        <dbReference type="PROSITE" id="PS51383"/>
    </source>
</evidence>
<comment type="catalytic activity">
    <reaction evidence="16 17 19">
        <text>(6S)-NADPHX + ADP = AMP + phosphate + NADPH + H(+)</text>
        <dbReference type="Rhea" id="RHEA:32235"/>
        <dbReference type="ChEBI" id="CHEBI:15378"/>
        <dbReference type="ChEBI" id="CHEBI:43474"/>
        <dbReference type="ChEBI" id="CHEBI:57783"/>
        <dbReference type="ChEBI" id="CHEBI:64076"/>
        <dbReference type="ChEBI" id="CHEBI:456215"/>
        <dbReference type="ChEBI" id="CHEBI:456216"/>
        <dbReference type="EC" id="4.2.1.136"/>
    </reaction>
</comment>
<evidence type="ECO:0000259" key="21">
    <source>
        <dbReference type="PROSITE" id="PS51385"/>
    </source>
</evidence>
<proteinExistence type="inferred from homology"/>
<dbReference type="GO" id="GO:0046872">
    <property type="term" value="F:metal ion binding"/>
    <property type="evidence" value="ECO:0007669"/>
    <property type="project" value="UniProtKB-UniRule"/>
</dbReference>
<keyword evidence="7 17" id="KW-0067">ATP-binding</keyword>
<dbReference type="RefSeq" id="WP_091692070.1">
    <property type="nucleotide sequence ID" value="NZ_FPBF01000002.1"/>
</dbReference>
<feature type="domain" description="YjeF C-terminal" evidence="20">
    <location>
        <begin position="222"/>
        <end position="486"/>
    </location>
</feature>
<evidence type="ECO:0000256" key="13">
    <source>
        <dbReference type="ARBA" id="ARBA00023268"/>
    </source>
</evidence>
<evidence type="ECO:0000256" key="3">
    <source>
        <dbReference type="ARBA" id="ARBA00006001"/>
    </source>
</evidence>
<dbReference type="OrthoDB" id="9806925at2"/>
<dbReference type="GO" id="GO:0005524">
    <property type="term" value="F:ATP binding"/>
    <property type="evidence" value="ECO:0007669"/>
    <property type="project" value="UniProtKB-UniRule"/>
</dbReference>
<dbReference type="GO" id="GO:0052855">
    <property type="term" value="F:ADP-dependent NAD(P)H-hydrate dehydratase activity"/>
    <property type="evidence" value="ECO:0007669"/>
    <property type="project" value="UniProtKB-UniRule"/>
</dbReference>
<sequence>MQKILAGDQVKELDAQHLKLTGQESHELMEAAATAFVKWYLSQGFSTASFVLIAVGAGNNGGDGLSIARLLTEHSYSVSILQCFESPDKLSTDGFLNYNKLPKSIEILSFEDWQFPENSILIDAFLGVGVHGELRPYAVEYITRLNEFKGKVISVDIPSGLPSDEIISNTAVQADFTVSFEFPKLSLIFPENAEYVGDLVVLKIGVVNAAYKGINSSMHYLEANHIPSLHKVFNRFSYKGDLGKILLLGGSPGKMGALILCAKSALRTGSGLVTCHMEDSERFIIQTAVPEAMASWGLIPNPEFYDAVGIGPGWGIENRERLFRQFLQDFKKPIVVDADGLNIMARFPDLLSLVPKNSILTPHIGEFNRHVGLARNHIERLEMAKKFAVDNELILVLKGANTVISLPDGRQVVNSSGTKYMATGGSGDVLTGMITSFLGMGYSPENATLCGVYQHGLAGEMASKSKRRSMIASDIIAAIPDTYIQLGIF</sequence>
<dbReference type="Pfam" id="PF01256">
    <property type="entry name" value="Carb_kinase"/>
    <property type="match status" value="1"/>
</dbReference>
<feature type="binding site" evidence="17">
    <location>
        <begin position="398"/>
        <end position="402"/>
    </location>
    <ligand>
        <name>AMP</name>
        <dbReference type="ChEBI" id="CHEBI:456215"/>
    </ligand>
</feature>
<keyword evidence="10 17" id="KW-0520">NAD</keyword>
<dbReference type="PANTHER" id="PTHR12592">
    <property type="entry name" value="ATP-DEPENDENT (S)-NAD(P)H-HYDRATE DEHYDRATASE FAMILY MEMBER"/>
    <property type="match status" value="1"/>
</dbReference>
<evidence type="ECO:0000256" key="10">
    <source>
        <dbReference type="ARBA" id="ARBA00023027"/>
    </source>
</evidence>
<evidence type="ECO:0000313" key="23">
    <source>
        <dbReference type="Proteomes" id="UP000199673"/>
    </source>
</evidence>
<evidence type="ECO:0000256" key="14">
    <source>
        <dbReference type="ARBA" id="ARBA00025153"/>
    </source>
</evidence>
<keyword evidence="11 18" id="KW-0413">Isomerase</keyword>
<gene>
    <name evidence="18" type="primary">nnrE</name>
    <name evidence="17" type="synonym">nnrD</name>
    <name evidence="22" type="ORF">SAMN04489724_1491</name>
</gene>
<dbReference type="InterPro" id="IPR036652">
    <property type="entry name" value="YjeF_N_dom_sf"/>
</dbReference>
<keyword evidence="12 17" id="KW-0456">Lyase</keyword>
<dbReference type="GO" id="GO:0046496">
    <property type="term" value="P:nicotinamide nucleotide metabolic process"/>
    <property type="evidence" value="ECO:0007669"/>
    <property type="project" value="UniProtKB-UniRule"/>
</dbReference>
<evidence type="ECO:0000256" key="2">
    <source>
        <dbReference type="ARBA" id="ARBA00000909"/>
    </source>
</evidence>
<comment type="similarity">
    <text evidence="17">Belongs to the NnrD/CARKD family.</text>
</comment>
<comment type="catalytic activity">
    <reaction evidence="2 18 19">
        <text>(6R)-NADPHX = (6S)-NADPHX</text>
        <dbReference type="Rhea" id="RHEA:32227"/>
        <dbReference type="ChEBI" id="CHEBI:64076"/>
        <dbReference type="ChEBI" id="CHEBI:64077"/>
        <dbReference type="EC" id="5.1.99.6"/>
    </reaction>
</comment>
<dbReference type="EMBL" id="FPBF01000002">
    <property type="protein sequence ID" value="SFT66644.1"/>
    <property type="molecule type" value="Genomic_DNA"/>
</dbReference>
<evidence type="ECO:0000256" key="12">
    <source>
        <dbReference type="ARBA" id="ARBA00023239"/>
    </source>
</evidence>
<comment type="caution">
    <text evidence="18">Lacks conserved residue(s) required for the propagation of feature annotation.</text>
</comment>
<feature type="binding site" evidence="18">
    <location>
        <position position="60"/>
    </location>
    <ligand>
        <name>K(+)</name>
        <dbReference type="ChEBI" id="CHEBI:29103"/>
    </ligand>
</feature>
<feature type="binding site" evidence="18">
    <location>
        <begin position="59"/>
        <end position="63"/>
    </location>
    <ligand>
        <name>(6S)-NADPHX</name>
        <dbReference type="ChEBI" id="CHEBI:64076"/>
    </ligand>
</feature>